<evidence type="ECO:0000313" key="4">
    <source>
        <dbReference type="Proteomes" id="UP000002630"/>
    </source>
</evidence>
<feature type="region of interest" description="Disordered" evidence="1">
    <location>
        <begin position="239"/>
        <end position="294"/>
    </location>
</feature>
<evidence type="ECO:0000256" key="2">
    <source>
        <dbReference type="SAM" id="SignalP"/>
    </source>
</evidence>
<dbReference type="InParanoid" id="D7FYX4"/>
<proteinExistence type="predicted"/>
<evidence type="ECO:0000313" key="3">
    <source>
        <dbReference type="EMBL" id="CBJ26616.1"/>
    </source>
</evidence>
<dbReference type="OrthoDB" id="10546134at2759"/>
<organism evidence="3 4">
    <name type="scientific">Ectocarpus siliculosus</name>
    <name type="common">Brown alga</name>
    <name type="synonym">Conferva siliculosa</name>
    <dbReference type="NCBI Taxonomy" id="2880"/>
    <lineage>
        <taxon>Eukaryota</taxon>
        <taxon>Sar</taxon>
        <taxon>Stramenopiles</taxon>
        <taxon>Ochrophyta</taxon>
        <taxon>PX clade</taxon>
        <taxon>Phaeophyceae</taxon>
        <taxon>Ectocarpales</taxon>
        <taxon>Ectocarpaceae</taxon>
        <taxon>Ectocarpus</taxon>
    </lineage>
</organism>
<keyword evidence="4" id="KW-1185">Reference proteome</keyword>
<dbReference type="EMBL" id="FN649758">
    <property type="protein sequence ID" value="CBJ26616.1"/>
    <property type="molecule type" value="Genomic_DNA"/>
</dbReference>
<sequence length="350" mass="37045">MSVVVEVLLLYGAALSAVKAFFPRSPSDENIHRKTTRPRPRSVVNRQERALVVWNPPANAAVVGAESHALPPARETALVVWSPPTDLMFPLGAGTSRYLRTLVFPSSGAANPFPRQTPISEITGLRMATHAHRPTPAVLLLGASQPFPWCPVRLATERCPLPIAPANSASCGEEDKELPTAAAQPVTGASIVANVVGQLGIDLVFPAVGIAVSARAGRRAAAFSSSVFRSLENSRCDATAAVAGQQPHHSSTGSRGRTSATGERRTRKSSRSRSPSLPPRSRGRPQSPLRSVSPAPRPVAVGVFPYRPVAPSSPLAMENSAVDDDLCAVSAMTTSPLISALSYLACCYWW</sequence>
<protein>
    <submittedName>
        <fullName evidence="3">Uncharacterized protein</fullName>
    </submittedName>
</protein>
<dbReference type="EMBL" id="FN648542">
    <property type="protein sequence ID" value="CBJ26616.1"/>
    <property type="molecule type" value="Genomic_DNA"/>
</dbReference>
<feature type="signal peptide" evidence="2">
    <location>
        <begin position="1"/>
        <end position="20"/>
    </location>
</feature>
<feature type="compositionally biased region" description="Low complexity" evidence="1">
    <location>
        <begin position="250"/>
        <end position="261"/>
    </location>
</feature>
<name>D7FYX4_ECTSI</name>
<gene>
    <name evidence="3" type="ORF">Esi_0035_0129</name>
</gene>
<dbReference type="AlphaFoldDB" id="D7FYX4"/>
<dbReference type="Proteomes" id="UP000002630">
    <property type="component" value="Linkage Group LG33"/>
</dbReference>
<feature type="chain" id="PRO_5003096013" evidence="2">
    <location>
        <begin position="21"/>
        <end position="350"/>
    </location>
</feature>
<reference evidence="3 4" key="1">
    <citation type="journal article" date="2010" name="Nature">
        <title>The Ectocarpus genome and the independent evolution of multicellularity in brown algae.</title>
        <authorList>
            <person name="Cock J.M."/>
            <person name="Sterck L."/>
            <person name="Rouze P."/>
            <person name="Scornet D."/>
            <person name="Allen A.E."/>
            <person name="Amoutzias G."/>
            <person name="Anthouard V."/>
            <person name="Artiguenave F."/>
            <person name="Aury J.M."/>
            <person name="Badger J.H."/>
            <person name="Beszteri B."/>
            <person name="Billiau K."/>
            <person name="Bonnet E."/>
            <person name="Bothwell J.H."/>
            <person name="Bowler C."/>
            <person name="Boyen C."/>
            <person name="Brownlee C."/>
            <person name="Carrano C.J."/>
            <person name="Charrier B."/>
            <person name="Cho G.Y."/>
            <person name="Coelho S.M."/>
            <person name="Collen J."/>
            <person name="Corre E."/>
            <person name="Da Silva C."/>
            <person name="Delage L."/>
            <person name="Delaroque N."/>
            <person name="Dittami S.M."/>
            <person name="Doulbeau S."/>
            <person name="Elias M."/>
            <person name="Farnham G."/>
            <person name="Gachon C.M."/>
            <person name="Gschloessl B."/>
            <person name="Heesch S."/>
            <person name="Jabbari K."/>
            <person name="Jubin C."/>
            <person name="Kawai H."/>
            <person name="Kimura K."/>
            <person name="Kloareg B."/>
            <person name="Kupper F.C."/>
            <person name="Lang D."/>
            <person name="Le Bail A."/>
            <person name="Leblanc C."/>
            <person name="Lerouge P."/>
            <person name="Lohr M."/>
            <person name="Lopez P.J."/>
            <person name="Martens C."/>
            <person name="Maumus F."/>
            <person name="Michel G."/>
            <person name="Miranda-Saavedra D."/>
            <person name="Morales J."/>
            <person name="Moreau H."/>
            <person name="Motomura T."/>
            <person name="Nagasato C."/>
            <person name="Napoli C.A."/>
            <person name="Nelson D.R."/>
            <person name="Nyvall-Collen P."/>
            <person name="Peters A.F."/>
            <person name="Pommier C."/>
            <person name="Potin P."/>
            <person name="Poulain J."/>
            <person name="Quesneville H."/>
            <person name="Read B."/>
            <person name="Rensing S.A."/>
            <person name="Ritter A."/>
            <person name="Rousvoal S."/>
            <person name="Samanta M."/>
            <person name="Samson G."/>
            <person name="Schroeder D.C."/>
            <person name="Segurens B."/>
            <person name="Strittmatter M."/>
            <person name="Tonon T."/>
            <person name="Tregear J.W."/>
            <person name="Valentin K."/>
            <person name="von Dassow P."/>
            <person name="Yamagishi T."/>
            <person name="Van de Peer Y."/>
            <person name="Wincker P."/>
        </authorList>
    </citation>
    <scope>NUCLEOTIDE SEQUENCE [LARGE SCALE GENOMIC DNA]</scope>
    <source>
        <strain evidence="4">Ec32 / CCAP1310/4</strain>
    </source>
</reference>
<keyword evidence="2" id="KW-0732">Signal</keyword>
<evidence type="ECO:0000256" key="1">
    <source>
        <dbReference type="SAM" id="MobiDB-lite"/>
    </source>
</evidence>
<accession>D7FYX4</accession>